<dbReference type="PROSITE" id="PS50268">
    <property type="entry name" value="CADHERIN_2"/>
    <property type="match status" value="1"/>
</dbReference>
<dbReference type="SUPFAM" id="SSF117074">
    <property type="entry name" value="Hypothetical protein PA1324"/>
    <property type="match status" value="8"/>
</dbReference>
<evidence type="ECO:0000256" key="1">
    <source>
        <dbReference type="ARBA" id="ARBA00004613"/>
    </source>
</evidence>
<evidence type="ECO:0000313" key="6">
    <source>
        <dbReference type="Proteomes" id="UP000319191"/>
    </source>
</evidence>
<gene>
    <name evidence="5" type="ORF">EWV54_17670</name>
</gene>
<evidence type="ECO:0000259" key="4">
    <source>
        <dbReference type="PROSITE" id="PS50268"/>
    </source>
</evidence>
<dbReference type="SUPFAM" id="SSF49313">
    <property type="entry name" value="Cadherin-like"/>
    <property type="match status" value="2"/>
</dbReference>
<dbReference type="GO" id="GO:0005576">
    <property type="term" value="C:extracellular region"/>
    <property type="evidence" value="ECO:0007669"/>
    <property type="project" value="UniProtKB-SubCell"/>
</dbReference>
<dbReference type="InterPro" id="IPR051417">
    <property type="entry name" value="SDr/BOS_complex"/>
</dbReference>
<dbReference type="GO" id="GO:0016020">
    <property type="term" value="C:membrane"/>
    <property type="evidence" value="ECO:0007669"/>
    <property type="project" value="InterPro"/>
</dbReference>
<dbReference type="GO" id="GO:0005509">
    <property type="term" value="F:calcium ion binding"/>
    <property type="evidence" value="ECO:0007669"/>
    <property type="project" value="InterPro"/>
</dbReference>
<comment type="caution">
    <text evidence="5">The sequence shown here is derived from an EMBL/GenBank/DDBJ whole genome shotgun (WGS) entry which is preliminary data.</text>
</comment>
<keyword evidence="3" id="KW-0732">Signal</keyword>
<evidence type="ECO:0000256" key="2">
    <source>
        <dbReference type="ARBA" id="ARBA00022525"/>
    </source>
</evidence>
<dbReference type="CDD" id="cd11304">
    <property type="entry name" value="Cadherin_repeat"/>
    <property type="match status" value="2"/>
</dbReference>
<dbReference type="InterPro" id="IPR002126">
    <property type="entry name" value="Cadherin-like_dom"/>
</dbReference>
<reference evidence="5 6" key="1">
    <citation type="submission" date="2019-01" db="EMBL/GenBank/DDBJ databases">
        <title>Coherence of Microcystis species and biogeography revealed through population genomics.</title>
        <authorList>
            <person name="Perez-Carrascal O.M."/>
            <person name="Terrat Y."/>
            <person name="Giani A."/>
            <person name="Fortin N."/>
            <person name="Tromas N."/>
            <person name="Shapiro B.J."/>
        </authorList>
    </citation>
    <scope>NUCLEOTIDE SEQUENCE [LARGE SCALE GENOMIC DNA]</scope>
    <source>
        <strain evidence="5">Mn_MB_F_20050700_S1D</strain>
    </source>
</reference>
<dbReference type="InterPro" id="IPR015919">
    <property type="entry name" value="Cadherin-like_sf"/>
</dbReference>
<comment type="subcellular location">
    <subcellularLocation>
        <location evidence="1">Secreted</location>
    </subcellularLocation>
</comment>
<dbReference type="InterPro" id="IPR033764">
    <property type="entry name" value="Sdr_B"/>
</dbReference>
<feature type="non-terminal residue" evidence="5">
    <location>
        <position position="1508"/>
    </location>
</feature>
<organism evidence="5 6">
    <name type="scientific">Microcystis novacekii Mn_MB_F_20050700_S1D</name>
    <dbReference type="NCBI Taxonomy" id="2486266"/>
    <lineage>
        <taxon>Bacteria</taxon>
        <taxon>Bacillati</taxon>
        <taxon>Cyanobacteriota</taxon>
        <taxon>Cyanophyceae</taxon>
        <taxon>Oscillatoriophycideae</taxon>
        <taxon>Chroococcales</taxon>
        <taxon>Microcystaceae</taxon>
        <taxon>Microcystis</taxon>
    </lineage>
</organism>
<dbReference type="Pfam" id="PF17210">
    <property type="entry name" value="SdrD_B"/>
    <property type="match status" value="3"/>
</dbReference>
<sequence>MVQYYGTISGSLWHDFDGNGGSYYGSYGYQELGLTAWEITLTKPDDPSFSKVTYADTSGSYSFGSLPLGDYLVTVTLPSQDWVRTTNYYYGSYYTGSTNTSEAVSLSASSYPYYGSYGFYGYASFGYRQPETQITGYLWNDANGNGYQDYPEDYQGNLGGWLVYLDTNNNGILDTNEKRTFTDGSGYYTFTGLEGNTNYTVSVVKQSDSWQPTIVYSDTQTITTTTGEINQANFGYRLSYGQIQGSLWNDANNNGIQNQSESLLAGWTVNLVQNSTLISSTVTDNGGRYVFAGVSPGDYSIEVVPLDPNWQFTNSPTFPVSVSESQLIDNTNFGLSNSNNTGSTGTYGEISGAVWNDANSNNNRDEYDPTSSYYYYYSNFGLAGWTVFLDSNNNGTLDAGEKATKTDPWGRYNFGGLTAGDYNVTVIVPSTTQSWLSTGSGNYNPTPANSRLVTVASATTRSNVDFGYKQNVSLNYGDISGYVWNDFSGDGVFDNYLYSNDKGLAGWKVSLEDENGQTVQTTLTDKYGYYGFTGVSLSSPPSSLVYDVNTGYYDDPSTGTDYLLNPNVQVNLPHVLVLADLLGTGVNSYIDSDSYFNSGQIIEYSPSNFFSSVSSSPPSDFQLIYDIATGLYVGFFTNNTYQFRPDTLTYDAQTGLYYDAQHGLNYPNSAFANVNPTNNYYTVTVESPDGLNTWQSTYSPPQPIAYSGSGINFGYQSTYGDISGFIWNDVNGNGTWYLGQQEANESNLPHWKINLIQNGQIIDSTYTDANSSYYGWYNFGSRPFGDYTVSVELPSADWQPTQGNNSVGATSRSFTTSAQNPYSYSYFGFQGTKGEISGFLWNDIDKSGQWNWNFNGTSYQFEPALNGWTVYLDQNNNNVRDPGETSTVTDSLGGYEFKDLVAGTYRVKVDTPVGWQFTFPTPPEKVLTITTSEIFGKVNFGYVQGSGNRPPQIQNRLWGRSIVDNVTIPGVYVDPDGNSLTGTATKADGTSLPPWLTLTVQSNGDLTLNSNNPPRYFVPFDVKIAVTDGQASIDHIFRIYPSYSGFVIDNYVAGATVFFDADKDGVLDANEPFTTTDQTGFYLLDIPQSFDTNGNGVFDPEEGRLVVFGGVDTATGLPLQTPLTSLPGSTTITALTSLVENLVAQGLTVQQANTAVTTALSLPASVDISNIDPIVATNSNTPGGAATFAALVQVQNAITQIAALLDGASSASTGDIVKNVVSALASQIQGGTPVDLTDATKLQTVIQTAATLTNNVDVSAIADGAAQVIAAANQQIKDIAASTPNASLQQEFAQVQKVALGETTNDLQQAGAGTKSITDVVTENTGTALTDQINNAQVLSQAPTDVSLNTSSVAENLPVGTEVGTFSTVDPDSSEPFTYGLIGGTGSTDNSLFQISGNRLLTNAIFDYESKNSYSIRVQTSDSNGGVFQKALTINVNDVNENPTDLSFGNNSVAENSPLNTLIGNFTTTDPDTGNTFSYSLVTGIGSTDNSLFTIDGNQLKTNAIFDY</sequence>
<name>A0A552IM82_9CHRO</name>
<evidence type="ECO:0000313" key="5">
    <source>
        <dbReference type="EMBL" id="TRU84586.1"/>
    </source>
</evidence>
<accession>A0A552IM82</accession>
<dbReference type="Gene3D" id="2.60.40.60">
    <property type="entry name" value="Cadherins"/>
    <property type="match status" value="2"/>
</dbReference>
<dbReference type="SMART" id="SM00112">
    <property type="entry name" value="CA"/>
    <property type="match status" value="1"/>
</dbReference>
<dbReference type="GO" id="GO:0007156">
    <property type="term" value="P:homophilic cell adhesion via plasma membrane adhesion molecules"/>
    <property type="evidence" value="ECO:0007669"/>
    <property type="project" value="InterPro"/>
</dbReference>
<keyword evidence="2" id="KW-0964">Secreted</keyword>
<proteinExistence type="predicted"/>
<dbReference type="PANTHER" id="PTHR23303">
    <property type="entry name" value="CARBOXYPEPTIDASE REGULATORY REGION-CONTAINING"/>
    <property type="match status" value="1"/>
</dbReference>
<dbReference type="InterPro" id="IPR013783">
    <property type="entry name" value="Ig-like_fold"/>
</dbReference>
<feature type="domain" description="Cadherin" evidence="4">
    <location>
        <begin position="1345"/>
        <end position="1445"/>
    </location>
</feature>
<dbReference type="Proteomes" id="UP000319191">
    <property type="component" value="Unassembled WGS sequence"/>
</dbReference>
<dbReference type="Gene3D" id="2.60.40.10">
    <property type="entry name" value="Immunoglobulins"/>
    <property type="match status" value="7"/>
</dbReference>
<evidence type="ECO:0000256" key="3">
    <source>
        <dbReference type="ARBA" id="ARBA00022729"/>
    </source>
</evidence>
<protein>
    <recommendedName>
        <fullName evidence="4">Cadherin domain-containing protein</fullName>
    </recommendedName>
</protein>
<dbReference type="EMBL" id="SFAV01000246">
    <property type="protein sequence ID" value="TRU84586.1"/>
    <property type="molecule type" value="Genomic_DNA"/>
</dbReference>